<dbReference type="EMBL" id="WJJP01000532">
    <property type="protein sequence ID" value="MBD3326178.1"/>
    <property type="molecule type" value="Genomic_DNA"/>
</dbReference>
<comment type="caution">
    <text evidence="1">The sequence shown here is derived from an EMBL/GenBank/DDBJ whole genome shotgun (WGS) entry which is preliminary data.</text>
</comment>
<dbReference type="Proteomes" id="UP000649604">
    <property type="component" value="Unassembled WGS sequence"/>
</dbReference>
<sequence>MKKEKVYIGVEIKVREFDAKLFLAGVAAEAGYEVILGQQKLLKRRLEDLPPGIYLDKSVAASKAARHRRLQRLGFAVVAQDEEGLAFYNVEEYLKRRISAETLSLVDYFFAWGSEQQQVVTQKASNRADRIVAVGHPRIDLTRKELRAFYDADVQRVHDRYGSFILINTNFSLCNHALGKDVALDVLAKGGKIADEAHRKYYTELRAYKQRLFDHFTEMIIRIKRQFPAINIIVRPHPVENHDYWRHILPDEPTIHVVHEGNILPWLLAADVMIHNS</sequence>
<dbReference type="NCBIfam" id="TIGR04396">
    <property type="entry name" value="surf_polysacc"/>
    <property type="match status" value="1"/>
</dbReference>
<dbReference type="InterPro" id="IPR030906">
    <property type="entry name" value="Surf_polysacc"/>
</dbReference>
<dbReference type="AlphaFoldDB" id="A0A9D5JXV7"/>
<name>A0A9D5JXV7_9BACT</name>
<proteinExistence type="predicted"/>
<organism evidence="1 2">
    <name type="scientific">candidate division KSB3 bacterium</name>
    <dbReference type="NCBI Taxonomy" id="2044937"/>
    <lineage>
        <taxon>Bacteria</taxon>
        <taxon>candidate division KSB3</taxon>
    </lineage>
</organism>
<protein>
    <recommendedName>
        <fullName evidence="3">Surface carbohydrate biosynthesis protein</fullName>
    </recommendedName>
</protein>
<evidence type="ECO:0008006" key="3">
    <source>
        <dbReference type="Google" id="ProtNLM"/>
    </source>
</evidence>
<evidence type="ECO:0000313" key="2">
    <source>
        <dbReference type="Proteomes" id="UP000649604"/>
    </source>
</evidence>
<reference evidence="1" key="1">
    <citation type="submission" date="2019-11" db="EMBL/GenBank/DDBJ databases">
        <title>Microbial mats filling the niche in hypersaline microbial mats.</title>
        <authorList>
            <person name="Wong H.L."/>
            <person name="Macleod F.I."/>
            <person name="White R.A. III"/>
            <person name="Burns B.P."/>
        </authorList>
    </citation>
    <scope>NUCLEOTIDE SEQUENCE</scope>
    <source>
        <strain evidence="1">Rbin_158</strain>
    </source>
</reference>
<gene>
    <name evidence="1" type="ORF">GF339_16445</name>
</gene>
<feature type="non-terminal residue" evidence="1">
    <location>
        <position position="277"/>
    </location>
</feature>
<accession>A0A9D5JXV7</accession>
<evidence type="ECO:0000313" key="1">
    <source>
        <dbReference type="EMBL" id="MBD3326178.1"/>
    </source>
</evidence>